<dbReference type="Gene3D" id="3.90.780.10">
    <property type="entry name" value="5'-Nucleotidase, C-terminal domain"/>
    <property type="match status" value="1"/>
</dbReference>
<dbReference type="CDD" id="cd18580">
    <property type="entry name" value="ABC_6TM_ABCC_D2"/>
    <property type="match status" value="1"/>
</dbReference>
<dbReference type="Gene3D" id="3.40.50.300">
    <property type="entry name" value="P-loop containing nucleotide triphosphate hydrolases"/>
    <property type="match status" value="2"/>
</dbReference>
<protein>
    <submittedName>
        <fullName evidence="17">Abc transporter</fullName>
    </submittedName>
</protein>
<feature type="domain" description="ABC transmembrane type-1" evidence="16">
    <location>
        <begin position="223"/>
        <end position="485"/>
    </location>
</feature>
<feature type="transmembrane region" description="Helical" evidence="14">
    <location>
        <begin position="1060"/>
        <end position="1082"/>
    </location>
</feature>
<evidence type="ECO:0000259" key="15">
    <source>
        <dbReference type="PROSITE" id="PS50893"/>
    </source>
</evidence>
<feature type="domain" description="ABC transmembrane type-1" evidence="16">
    <location>
        <begin position="842"/>
        <end position="1119"/>
    </location>
</feature>
<keyword evidence="11 14" id="KW-0472">Membrane</keyword>
<name>A0A9P7REU9_9PEZI</name>
<keyword evidence="6 14" id="KW-0812">Transmembrane</keyword>
<dbReference type="PROSITE" id="PS50929">
    <property type="entry name" value="ABC_TM1F"/>
    <property type="match status" value="2"/>
</dbReference>
<keyword evidence="8" id="KW-0547">Nucleotide-binding</keyword>
<dbReference type="CDD" id="cd07406">
    <property type="entry name" value="MPP_CG11883_N"/>
    <property type="match status" value="1"/>
</dbReference>
<feature type="transmembrane region" description="Helical" evidence="14">
    <location>
        <begin position="155"/>
        <end position="174"/>
    </location>
</feature>
<evidence type="ECO:0000313" key="18">
    <source>
        <dbReference type="Proteomes" id="UP000699042"/>
    </source>
</evidence>
<evidence type="ECO:0000256" key="12">
    <source>
        <dbReference type="ARBA" id="ARBA00023180"/>
    </source>
</evidence>
<dbReference type="InterPro" id="IPR008334">
    <property type="entry name" value="5'-Nucleotdase_C"/>
</dbReference>
<dbReference type="InterPro" id="IPR044726">
    <property type="entry name" value="ABCC_6TM_D2"/>
</dbReference>
<dbReference type="InterPro" id="IPR027417">
    <property type="entry name" value="P-loop_NTPase"/>
</dbReference>
<feature type="transmembrane region" description="Helical" evidence="14">
    <location>
        <begin position="130"/>
        <end position="149"/>
    </location>
</feature>
<evidence type="ECO:0000259" key="16">
    <source>
        <dbReference type="PROSITE" id="PS50929"/>
    </source>
</evidence>
<proteinExistence type="inferred from homology"/>
<keyword evidence="5" id="KW-1003">Cell membrane</keyword>
<feature type="transmembrane region" description="Helical" evidence="14">
    <location>
        <begin position="65"/>
        <end position="86"/>
    </location>
</feature>
<feature type="transmembrane region" description="Helical" evidence="14">
    <location>
        <begin position="339"/>
        <end position="359"/>
    </location>
</feature>
<feature type="transmembrane region" description="Helical" evidence="14">
    <location>
        <begin position="874"/>
        <end position="900"/>
    </location>
</feature>
<dbReference type="InterPro" id="IPR044746">
    <property type="entry name" value="ABCC_6TM_D1"/>
</dbReference>
<dbReference type="SMART" id="SM00382">
    <property type="entry name" value="AAA"/>
    <property type="match status" value="2"/>
</dbReference>
<feature type="region of interest" description="Disordered" evidence="13">
    <location>
        <begin position="1935"/>
        <end position="1954"/>
    </location>
</feature>
<comment type="subcellular location">
    <subcellularLocation>
        <location evidence="1">Cell membrane</location>
        <topology evidence="1">Multi-pass membrane protein</topology>
    </subcellularLocation>
</comment>
<feature type="transmembrane region" description="Helical" evidence="14">
    <location>
        <begin position="1088"/>
        <end position="1108"/>
    </location>
</feature>
<dbReference type="Pfam" id="PF24357">
    <property type="entry name" value="TMD0_ABC"/>
    <property type="match status" value="1"/>
</dbReference>
<dbReference type="InterPro" id="IPR003593">
    <property type="entry name" value="AAA+_ATPase"/>
</dbReference>
<dbReference type="SUPFAM" id="SSF56300">
    <property type="entry name" value="Metallo-dependent phosphatases"/>
    <property type="match status" value="1"/>
</dbReference>
<dbReference type="InterPro" id="IPR011527">
    <property type="entry name" value="ABC1_TM_dom"/>
</dbReference>
<dbReference type="InterPro" id="IPR029052">
    <property type="entry name" value="Metallo-depent_PP-like"/>
</dbReference>
<keyword evidence="9" id="KW-0067">ATP-binding</keyword>
<dbReference type="InterPro" id="IPR036640">
    <property type="entry name" value="ABC1_TM_sf"/>
</dbReference>
<dbReference type="SUPFAM" id="SSF90123">
    <property type="entry name" value="ABC transporter transmembrane region"/>
    <property type="match status" value="2"/>
</dbReference>
<dbReference type="PRINTS" id="PR01607">
    <property type="entry name" value="APYRASEFAMLY"/>
</dbReference>
<evidence type="ECO:0000256" key="10">
    <source>
        <dbReference type="ARBA" id="ARBA00022989"/>
    </source>
</evidence>
<evidence type="ECO:0000256" key="2">
    <source>
        <dbReference type="ARBA" id="ARBA00006654"/>
    </source>
</evidence>
<dbReference type="GO" id="GO:0005886">
    <property type="term" value="C:plasma membrane"/>
    <property type="evidence" value="ECO:0007669"/>
    <property type="project" value="UniProtKB-SubCell"/>
</dbReference>
<dbReference type="InterPro" id="IPR003439">
    <property type="entry name" value="ABC_transporter-like_ATP-bd"/>
</dbReference>
<sequence>MGDRSFGPRVNHQCRSFDFTLFFEDVFFACLPSALLLLLTPALLISLQRRRIVSTLQSHLSYAKLLMTSKAALTALVAFQVVFLALRTRYSSFKTTASISADVTAVASTIAVFALSALTHRRSQRPSTLVVLYLSVSSILGVARLRTLWLLSNELAVPTIFTCILFLSLVALVLESVAVTKQQTESEPLNNDKYVTPEQNSGFWARTCFWWLARTFRLGYTKPFLINTTVAYVARTSPDANYGRGLIGAWALVYLGIAVSTSVYQYHNFRFATRLRGGLIALLYRHAVHTREVDSGEITAVTLMGTDVERIFGAMSMFHSVWASLLEIAIASWLLGRQLSVACLAPILLVLAATSRISVATKTAQMRWIERIQQRLRVTTVILGDMKAVKMLGFGRVMTGVLQRLRVDEVETSKSFRKLLVTTLLLSLTPINLAPIVTFTIYVIVSVFWKHATLLPAQAFTSIALIALLTTPVVEFIQLLPMVVQSIGCFSRIQDFCNYTHEPGLSDESTGDSPSSEHSQEPAFGLESLARTDSPLLTQKHIVSWENQYFGWGKDQAVLDGITVDVPRGMLTVVVGPVGSGKSSFLSALIGELKSRSSNRTTEHPEDNERCAMAYCSQSPWLENGTLRQNILGISIFEQKWYDSVVSACGLEADLQALEKGDLTVIGSNGVNLSGGQKQRVALARAVYSRCKVVVLDDVFSGIDAHTSCTATTRLLGLNGLFRQHHVTAVIATHDRNIMQFADNMVAIESGRIQEVGSPMTLASQKGYVSKLGFKASQYDNAIEEAEMSGSSRSPMEIEVSPANPHAEAPHGNTDVRRKNGEKAVYLYYLRNAGRKAVVMYTVSVVAWIFFSEFATIWIKWWSDSNTSAPNTSIGYYLGIYVTIGILGTVGASLAAWFAFLDVVPNTALGLHNDLLQTVFAASFRFLSKTDSGELLNRFSEDMQLVDMDLPATMVNYTSTAISVLAKVVILAVFSQYLGITLPFLAIVLFFLQQFYLQTSRQICLLGIEAKAPLYTHFSESVAGGPTIRAFRWQSEYQERNYGYIDTFQRPNYVQSCIQAWLTFVLNLLVAALAVMLVSTVVTWHDKFSASSVGVSLIMVIGFSEVLARLIQTWTKLESSIGAVARVRRFVSETETETSVGKTSLSSEWPPSGAISFSDVSASYSPGDGLVLKGVTLTIEAGQHIAICGRSGSGKTSLVLSLLQMMHVTKGIIKLDSVDLATVVPNDLRSRINVVTQDPFLVPGTVRFNIDPFGVVSNDGEIPRALEKVGLWGIVSRQGGLDKEMDSSAWSAGQKQLLCLARAIVRKSRVLILDEVMSSVDAATESVMQNVVDTEFAGCTVLAVMHRLGHVGQYDKVALLGDGEVLEFAPAHEQRSFALQFYINLPNQSDYIAIPRPLRFPSFFSIVPTMPKNTPAPDEPVVTFSSGSNAPVALRFLHLNDVYHLEPASAEPVGGVARFITAVNEYRSHERYQGQPELVTLFSGDVFNPSLESSVTKGEHMVPVLNKIGVDCTCVGNHDFDFGVKQFEHLTAKCNFPWLLANVLDPALGENVPLGHAKHTHMITSSNGIKIGLLGLGEREWLETINSLPPNIIYKSASETAKELVPQLRAQGADIIICLSHQREPNDNKLAEKTEGLIDIILGGHDHYYAHSFVNGTHVLRSGSDFKQLSYIEVRKREDGSGKWDFDILQRDIVSSIAEDQETLKLTEDLTSKLKHSLAKSVGWTASPLDARFSTVRMKESNMGNFVCDVMRHYHNADCALMAAGTIRGDQIYPPGAIRVRDITNCFPFEDPVIFIRVTGQQLWDALENGVSQYPAQEGRFPQVSNIEYTFDPSKPAGSRIVAATLGGGPIEPEKKYTLATRGYMGRGKVDGFTSLLVEPEGGTAEEIVCEENGILISAMLRQYFMSLRTVGQWKNLSEHWVKVAEKCHSPVEPRKMWETPAETGTSDPKPKVESKSWAEWMVKRHALNVKPPKDDSDEEVDSEDEVDSVAQIDMEMLIMRKFFARWASKAGVKAEVCDPLHEGEFTVDWTRVIAPVLEGRIRMIS</sequence>
<evidence type="ECO:0000256" key="13">
    <source>
        <dbReference type="SAM" id="MobiDB-lite"/>
    </source>
</evidence>
<dbReference type="FunFam" id="3.40.50.300:FF:002145">
    <property type="entry name" value="ABC transporter (MsbA subfamily)"/>
    <property type="match status" value="1"/>
</dbReference>
<dbReference type="CDD" id="cd03244">
    <property type="entry name" value="ABCC_MRP_domain2"/>
    <property type="match status" value="1"/>
</dbReference>
<dbReference type="FunFam" id="1.20.1560.10:FF:000066">
    <property type="entry name" value="ABC multidrug transporter (Eurofung)"/>
    <property type="match status" value="1"/>
</dbReference>
<evidence type="ECO:0000256" key="8">
    <source>
        <dbReference type="ARBA" id="ARBA00022741"/>
    </source>
</evidence>
<dbReference type="Pfam" id="PF00664">
    <property type="entry name" value="ABC_membrane"/>
    <property type="match status" value="1"/>
</dbReference>
<dbReference type="Gene3D" id="3.60.21.10">
    <property type="match status" value="1"/>
</dbReference>
<keyword evidence="7" id="KW-0732">Signal</keyword>
<accession>A0A9P7REU9</accession>
<dbReference type="InterPro" id="IPR004843">
    <property type="entry name" value="Calcineurin-like_PHP"/>
</dbReference>
<evidence type="ECO:0000256" key="4">
    <source>
        <dbReference type="ARBA" id="ARBA00022448"/>
    </source>
</evidence>
<dbReference type="InterPro" id="IPR041821">
    <property type="entry name" value="CG11883_N"/>
</dbReference>
<keyword evidence="18" id="KW-1185">Reference proteome</keyword>
<evidence type="ECO:0000256" key="6">
    <source>
        <dbReference type="ARBA" id="ARBA00022692"/>
    </source>
</evidence>
<evidence type="ECO:0000256" key="9">
    <source>
        <dbReference type="ARBA" id="ARBA00022840"/>
    </source>
</evidence>
<feature type="transmembrane region" description="Helical" evidence="14">
    <location>
        <begin position="26"/>
        <end position="45"/>
    </location>
</feature>
<dbReference type="InterPro" id="IPR050173">
    <property type="entry name" value="ABC_transporter_C-like"/>
</dbReference>
<dbReference type="PROSITE" id="PS50893">
    <property type="entry name" value="ABC_TRANSPORTER_2"/>
    <property type="match status" value="2"/>
</dbReference>
<dbReference type="PANTHER" id="PTHR24223:SF404">
    <property type="entry name" value="ABC MULTIDRUG TRANSPORTER (EUROFUNG)-RELATED"/>
    <property type="match status" value="1"/>
</dbReference>
<feature type="domain" description="ABC transporter" evidence="15">
    <location>
        <begin position="543"/>
        <end position="775"/>
    </location>
</feature>
<evidence type="ECO:0000256" key="14">
    <source>
        <dbReference type="SAM" id="Phobius"/>
    </source>
</evidence>
<comment type="caution">
    <text evidence="17">The sequence shown here is derived from an EMBL/GenBank/DDBJ whole genome shotgun (WGS) entry which is preliminary data.</text>
</comment>
<dbReference type="Gene3D" id="1.20.1560.10">
    <property type="entry name" value="ABC transporter type 1, transmembrane domain"/>
    <property type="match status" value="2"/>
</dbReference>
<feature type="domain" description="ABC transporter" evidence="15">
    <location>
        <begin position="1155"/>
        <end position="1387"/>
    </location>
</feature>
<evidence type="ECO:0000256" key="1">
    <source>
        <dbReference type="ARBA" id="ARBA00004651"/>
    </source>
</evidence>
<feature type="region of interest" description="Disordered" evidence="13">
    <location>
        <begin position="791"/>
        <end position="816"/>
    </location>
</feature>
<reference evidence="17" key="1">
    <citation type="submission" date="2021-05" db="EMBL/GenBank/DDBJ databases">
        <title>Comparative genomics of three Colletotrichum scovillei strains and genetic complementation revealed genes involved fungal growth and virulence on chili pepper.</title>
        <authorList>
            <person name="Hsieh D.-K."/>
            <person name="Chuang S.-C."/>
            <person name="Chen C.-Y."/>
            <person name="Chao Y.-T."/>
            <person name="Lu M.-Y.J."/>
            <person name="Lee M.-H."/>
            <person name="Shih M.-C."/>
        </authorList>
    </citation>
    <scope>NUCLEOTIDE SEQUENCE</scope>
    <source>
        <strain evidence="17">Coll-153</strain>
    </source>
</reference>
<feature type="transmembrane region" description="Helical" evidence="14">
    <location>
        <begin position="424"/>
        <end position="449"/>
    </location>
</feature>
<evidence type="ECO:0000256" key="7">
    <source>
        <dbReference type="ARBA" id="ARBA00022729"/>
    </source>
</evidence>
<dbReference type="PANTHER" id="PTHR24223">
    <property type="entry name" value="ATP-BINDING CASSETTE SUB-FAMILY C"/>
    <property type="match status" value="1"/>
</dbReference>
<feature type="transmembrane region" description="Helical" evidence="14">
    <location>
        <begin position="455"/>
        <end position="477"/>
    </location>
</feature>
<dbReference type="Proteomes" id="UP000699042">
    <property type="component" value="Unassembled WGS sequence"/>
</dbReference>
<organism evidence="17 18">
    <name type="scientific">Colletotrichum scovillei</name>
    <dbReference type="NCBI Taxonomy" id="1209932"/>
    <lineage>
        <taxon>Eukaryota</taxon>
        <taxon>Fungi</taxon>
        <taxon>Dikarya</taxon>
        <taxon>Ascomycota</taxon>
        <taxon>Pezizomycotina</taxon>
        <taxon>Sordariomycetes</taxon>
        <taxon>Hypocreomycetidae</taxon>
        <taxon>Glomerellales</taxon>
        <taxon>Glomerellaceae</taxon>
        <taxon>Colletotrichum</taxon>
        <taxon>Colletotrichum acutatum species complex</taxon>
    </lineage>
</organism>
<dbReference type="FunFam" id="1.20.1560.10:FF:000055">
    <property type="entry name" value="ABC multidrug transporter (Eurofung)"/>
    <property type="match status" value="1"/>
</dbReference>
<dbReference type="InterPro" id="IPR056227">
    <property type="entry name" value="TMD0_ABC"/>
</dbReference>
<dbReference type="InterPro" id="IPR036907">
    <property type="entry name" value="5'-Nucleotdase_C_sf"/>
</dbReference>
<dbReference type="Pfam" id="PF00005">
    <property type="entry name" value="ABC_tran"/>
    <property type="match status" value="2"/>
</dbReference>
<dbReference type="GO" id="GO:0140359">
    <property type="term" value="F:ABC-type transporter activity"/>
    <property type="evidence" value="ECO:0007669"/>
    <property type="project" value="InterPro"/>
</dbReference>
<dbReference type="GO" id="GO:0016887">
    <property type="term" value="F:ATP hydrolysis activity"/>
    <property type="evidence" value="ECO:0007669"/>
    <property type="project" value="InterPro"/>
</dbReference>
<dbReference type="GO" id="GO:0009166">
    <property type="term" value="P:nucleotide catabolic process"/>
    <property type="evidence" value="ECO:0007669"/>
    <property type="project" value="InterPro"/>
</dbReference>
<dbReference type="CDD" id="cd18579">
    <property type="entry name" value="ABC_6TM_ABCC_D1"/>
    <property type="match status" value="1"/>
</dbReference>
<dbReference type="Pfam" id="PF00149">
    <property type="entry name" value="Metallophos"/>
    <property type="match status" value="1"/>
</dbReference>
<evidence type="ECO:0000256" key="11">
    <source>
        <dbReference type="ARBA" id="ARBA00023136"/>
    </source>
</evidence>
<dbReference type="PROSITE" id="PS00211">
    <property type="entry name" value="ABC_TRANSPORTER_1"/>
    <property type="match status" value="1"/>
</dbReference>
<evidence type="ECO:0000313" key="17">
    <source>
        <dbReference type="EMBL" id="KAG7056220.1"/>
    </source>
</evidence>
<keyword evidence="4" id="KW-0813">Transport</keyword>
<feature type="transmembrane region" description="Helical" evidence="14">
    <location>
        <begin position="311"/>
        <end position="333"/>
    </location>
</feature>
<evidence type="ECO:0000256" key="3">
    <source>
        <dbReference type="ARBA" id="ARBA00009726"/>
    </source>
</evidence>
<keyword evidence="10 14" id="KW-1133">Transmembrane helix</keyword>
<dbReference type="CDD" id="cd03250">
    <property type="entry name" value="ABCC_MRP_domain1"/>
    <property type="match status" value="1"/>
</dbReference>
<dbReference type="SUPFAM" id="SSF55816">
    <property type="entry name" value="5'-nucleotidase (syn. UDP-sugar hydrolase), C-terminal domain"/>
    <property type="match status" value="1"/>
</dbReference>
<dbReference type="InterPro" id="IPR017871">
    <property type="entry name" value="ABC_transporter-like_CS"/>
</dbReference>
<evidence type="ECO:0000256" key="5">
    <source>
        <dbReference type="ARBA" id="ARBA00022475"/>
    </source>
</evidence>
<dbReference type="Pfam" id="PF02872">
    <property type="entry name" value="5_nucleotid_C"/>
    <property type="match status" value="1"/>
</dbReference>
<keyword evidence="12" id="KW-0325">Glycoprotein</keyword>
<feature type="transmembrane region" description="Helical" evidence="14">
    <location>
        <begin position="838"/>
        <end position="862"/>
    </location>
</feature>
<dbReference type="EMBL" id="JAESDN010000002">
    <property type="protein sequence ID" value="KAG7056220.1"/>
    <property type="molecule type" value="Genomic_DNA"/>
</dbReference>
<dbReference type="GO" id="GO:0005524">
    <property type="term" value="F:ATP binding"/>
    <property type="evidence" value="ECO:0007669"/>
    <property type="project" value="UniProtKB-KW"/>
</dbReference>
<comment type="similarity">
    <text evidence="3">Belongs to the ABC transporter superfamily. ABCC family. Conjugate transporter (TC 3.A.1.208) subfamily.</text>
</comment>
<comment type="similarity">
    <text evidence="2">Belongs to the 5'-nucleotidase family.</text>
</comment>
<dbReference type="InterPro" id="IPR006179">
    <property type="entry name" value="5_nucleotidase/apyrase"/>
</dbReference>
<feature type="transmembrane region" description="Helical" evidence="14">
    <location>
        <begin position="98"/>
        <end position="118"/>
    </location>
</feature>
<dbReference type="SUPFAM" id="SSF52540">
    <property type="entry name" value="P-loop containing nucleoside triphosphate hydrolases"/>
    <property type="match status" value="2"/>
</dbReference>
<gene>
    <name evidence="17" type="ORF">JMJ77_008668</name>
</gene>